<dbReference type="AlphaFoldDB" id="A0A7W8EDT4"/>
<dbReference type="Pfam" id="PF13407">
    <property type="entry name" value="Peripla_BP_4"/>
    <property type="match status" value="1"/>
</dbReference>
<dbReference type="SUPFAM" id="SSF53822">
    <property type="entry name" value="Periplasmic binding protein-like I"/>
    <property type="match status" value="1"/>
</dbReference>
<gene>
    <name evidence="5" type="ORF">HNR40_002349</name>
</gene>
<comment type="caution">
    <text evidence="5">The sequence shown here is derived from an EMBL/GenBank/DDBJ whole genome shotgun (WGS) entry which is preliminary data.</text>
</comment>
<dbReference type="Gene3D" id="3.40.50.2300">
    <property type="match status" value="2"/>
</dbReference>
<organism evidence="5 6">
    <name type="scientific">Nonomuraea endophytica</name>
    <dbReference type="NCBI Taxonomy" id="714136"/>
    <lineage>
        <taxon>Bacteria</taxon>
        <taxon>Bacillati</taxon>
        <taxon>Actinomycetota</taxon>
        <taxon>Actinomycetes</taxon>
        <taxon>Streptosporangiales</taxon>
        <taxon>Streptosporangiaceae</taxon>
        <taxon>Nonomuraea</taxon>
    </lineage>
</organism>
<feature type="chain" id="PRO_5039652531" evidence="3">
    <location>
        <begin position="20"/>
        <end position="361"/>
    </location>
</feature>
<evidence type="ECO:0000256" key="3">
    <source>
        <dbReference type="SAM" id="SignalP"/>
    </source>
</evidence>
<keyword evidence="6" id="KW-1185">Reference proteome</keyword>
<reference evidence="5 6" key="1">
    <citation type="submission" date="2020-08" db="EMBL/GenBank/DDBJ databases">
        <title>Genomic Encyclopedia of Type Strains, Phase IV (KMG-IV): sequencing the most valuable type-strain genomes for metagenomic binning, comparative biology and taxonomic classification.</title>
        <authorList>
            <person name="Goeker M."/>
        </authorList>
    </citation>
    <scope>NUCLEOTIDE SEQUENCE [LARGE SCALE GENOMIC DNA]</scope>
    <source>
        <strain evidence="5 6">DSM 45385</strain>
    </source>
</reference>
<dbReference type="PANTHER" id="PTHR30036">
    <property type="entry name" value="D-XYLOSE-BINDING PERIPLASMIC PROTEIN"/>
    <property type="match status" value="1"/>
</dbReference>
<evidence type="ECO:0000313" key="5">
    <source>
        <dbReference type="EMBL" id="MBB5076885.1"/>
    </source>
</evidence>
<dbReference type="GO" id="GO:0030288">
    <property type="term" value="C:outer membrane-bounded periplasmic space"/>
    <property type="evidence" value="ECO:0007669"/>
    <property type="project" value="TreeGrafter"/>
</dbReference>
<accession>A0A7W8EDT4</accession>
<dbReference type="EMBL" id="JACHIN010000002">
    <property type="protein sequence ID" value="MBB5076885.1"/>
    <property type="molecule type" value="Genomic_DNA"/>
</dbReference>
<dbReference type="PANTHER" id="PTHR30036:SF1">
    <property type="entry name" value="D-XYLOSE-BINDING PERIPLASMIC PROTEIN"/>
    <property type="match status" value="1"/>
</dbReference>
<dbReference type="InterPro" id="IPR025997">
    <property type="entry name" value="SBP_2_dom"/>
</dbReference>
<sequence>MVPVAAAMLLLAGCGSGGAGTTASAQPSQAEQSGQAKKIALFLPESKTTRYEAFDRPLFEAKVKALCATCEILYSNADQDAAKQQQQVEAAITQGANVLVLDAVDAAAVAPLVHQAKQKQIPVIAYDRLISGIDYAYYVSFNNVRVGEMQGQALLDALNANGTAAKGEIVMIHGSPTDPSSADYKKGAKSVLDGKVKVGREFDTPDWSPDKAQQQMEQAITALGRDKIVGVLSANDGMAGGAIAAMRRAGYATLPPITGQDAELAAIQRILTGEQHMTIYLNIRAEAEKSAELAVALANGETPQAPAKVNNGTADIPAFLLDPIPVTADKVKDTIVQDKFYTVEQICTAEVKAACAKNGIQ</sequence>
<evidence type="ECO:0000259" key="4">
    <source>
        <dbReference type="Pfam" id="PF13407"/>
    </source>
</evidence>
<comment type="subcellular location">
    <subcellularLocation>
        <location evidence="1">Cell envelope</location>
    </subcellularLocation>
</comment>
<evidence type="ECO:0000313" key="6">
    <source>
        <dbReference type="Proteomes" id="UP000568380"/>
    </source>
</evidence>
<name>A0A7W8EDT4_9ACTN</name>
<dbReference type="Proteomes" id="UP000568380">
    <property type="component" value="Unassembled WGS sequence"/>
</dbReference>
<dbReference type="InterPro" id="IPR028082">
    <property type="entry name" value="Peripla_BP_I"/>
</dbReference>
<proteinExistence type="predicted"/>
<dbReference type="InterPro" id="IPR050555">
    <property type="entry name" value="Bact_Solute-Bind_Prot2"/>
</dbReference>
<evidence type="ECO:0000256" key="2">
    <source>
        <dbReference type="ARBA" id="ARBA00022729"/>
    </source>
</evidence>
<feature type="domain" description="Periplasmic binding protein" evidence="4">
    <location>
        <begin position="39"/>
        <end position="301"/>
    </location>
</feature>
<feature type="signal peptide" evidence="3">
    <location>
        <begin position="1"/>
        <end position="19"/>
    </location>
</feature>
<dbReference type="RefSeq" id="WP_246508809.1">
    <property type="nucleotide sequence ID" value="NZ_JACHIN010000002.1"/>
</dbReference>
<evidence type="ECO:0000256" key="1">
    <source>
        <dbReference type="ARBA" id="ARBA00004196"/>
    </source>
</evidence>
<dbReference type="GO" id="GO:0030246">
    <property type="term" value="F:carbohydrate binding"/>
    <property type="evidence" value="ECO:0007669"/>
    <property type="project" value="TreeGrafter"/>
</dbReference>
<keyword evidence="2 3" id="KW-0732">Signal</keyword>
<protein>
    <submittedName>
        <fullName evidence="5">D-xylose transport system substrate-binding protein</fullName>
    </submittedName>
</protein>